<evidence type="ECO:0000256" key="1">
    <source>
        <dbReference type="SAM" id="MobiDB-lite"/>
    </source>
</evidence>
<feature type="compositionally biased region" description="Polar residues" evidence="1">
    <location>
        <begin position="19"/>
        <end position="30"/>
    </location>
</feature>
<evidence type="ECO:0000313" key="2">
    <source>
        <dbReference type="EMBL" id="PND30933.1"/>
    </source>
</evidence>
<organism evidence="2 3">
    <name type="scientific">Achromobacter pulmonis</name>
    <dbReference type="NCBI Taxonomy" id="1389932"/>
    <lineage>
        <taxon>Bacteria</taxon>
        <taxon>Pseudomonadati</taxon>
        <taxon>Pseudomonadota</taxon>
        <taxon>Betaproteobacteria</taxon>
        <taxon>Burkholderiales</taxon>
        <taxon>Alcaligenaceae</taxon>
        <taxon>Achromobacter</taxon>
    </lineage>
</organism>
<gene>
    <name evidence="2" type="ORF">C1I89_26915</name>
</gene>
<keyword evidence="3" id="KW-1185">Reference proteome</keyword>
<accession>A0A2N8KBT5</accession>
<protein>
    <submittedName>
        <fullName evidence="2">DNA repair protein</fullName>
    </submittedName>
</protein>
<dbReference type="Gene3D" id="1.10.287.1490">
    <property type="match status" value="1"/>
</dbReference>
<comment type="caution">
    <text evidence="2">The sequence shown here is derived from an EMBL/GenBank/DDBJ whole genome shotgun (WGS) entry which is preliminary data.</text>
</comment>
<proteinExistence type="predicted"/>
<evidence type="ECO:0000313" key="3">
    <source>
        <dbReference type="Proteomes" id="UP000235994"/>
    </source>
</evidence>
<feature type="region of interest" description="Disordered" evidence="1">
    <location>
        <begin position="19"/>
        <end position="39"/>
    </location>
</feature>
<sequence length="194" mass="21215">MRTELRSVTQQLQQLQSERAQLNAAKSTAEAQRDAAQKEIEQLRGQGKQLQQKLEAAQTEAGKLDQVREAAREQVAASQAHAAQVRGAYDELLGMARASEARRNSLETALKASEGLLTMCASKNADMYAAGKELLAAYESFGTGDMLKIRQPFAGKARVLFDEQAQAYGDKLYDAQFIRDARQPPAAAESRPAD</sequence>
<dbReference type="AlphaFoldDB" id="A0A2N8KBT5"/>
<reference evidence="2 3" key="1">
    <citation type="submission" date="2018-01" db="EMBL/GenBank/DDBJ databases">
        <title>The draft genome of an aniline degradation strain ANB-1.</title>
        <authorList>
            <person name="Zhang L."/>
            <person name="Jiang J."/>
        </authorList>
    </citation>
    <scope>NUCLEOTIDE SEQUENCE [LARGE SCALE GENOMIC DNA]</scope>
    <source>
        <strain evidence="2 3">ANB-1</strain>
    </source>
</reference>
<dbReference type="EMBL" id="POQS01000008">
    <property type="protein sequence ID" value="PND30933.1"/>
    <property type="molecule type" value="Genomic_DNA"/>
</dbReference>
<name>A0A2N8KBT5_9BURK</name>
<dbReference type="Proteomes" id="UP000235994">
    <property type="component" value="Unassembled WGS sequence"/>
</dbReference>